<evidence type="ECO:0000313" key="17">
    <source>
        <dbReference type="Proteomes" id="UP000186132"/>
    </source>
</evidence>
<dbReference type="InterPro" id="IPR003594">
    <property type="entry name" value="HATPase_dom"/>
</dbReference>
<reference evidence="17" key="1">
    <citation type="submission" date="2016-11" db="EMBL/GenBank/DDBJ databases">
        <authorList>
            <person name="Varghese N."/>
            <person name="Submissions S."/>
        </authorList>
    </citation>
    <scope>NUCLEOTIDE SEQUENCE [LARGE SCALE GENOMIC DNA]</scope>
    <source>
        <strain evidence="17">DSM 45627</strain>
    </source>
</reference>
<keyword evidence="9 13" id="KW-1133">Transmembrane helix</keyword>
<dbReference type="InterPro" id="IPR003660">
    <property type="entry name" value="HAMP_dom"/>
</dbReference>
<dbReference type="Gene3D" id="1.10.287.130">
    <property type="match status" value="1"/>
</dbReference>
<dbReference type="Gene3D" id="6.10.340.10">
    <property type="match status" value="1"/>
</dbReference>
<dbReference type="SUPFAM" id="SSF55874">
    <property type="entry name" value="ATPase domain of HSP90 chaperone/DNA topoisomerase II/histidine kinase"/>
    <property type="match status" value="1"/>
</dbReference>
<dbReference type="Pfam" id="PF00672">
    <property type="entry name" value="HAMP"/>
    <property type="match status" value="1"/>
</dbReference>
<sequence length="525" mass="56502">MSTAHTTGHYDGPPPTVPPAQPPAPPAGSPDPADAPTPLPRRRRGPRSLTSKLTLFVVSLVVVLVLVVSSTTWFLMRSFLGDKLEGQLGTTSTQNSGFIERCLDHLTRVNQRTLSCEFGPQTQEEWVAAIVPQTGTTLIFSGKYSSELHGLDLTADEIRALIEDPGRRLTVQVDGQELRVAAQPAPGGDYIVATGLSTEEVSDTLRRLVLLEVVIGGAAVLIALFATTAGVQFSLRRLRRVTTTAQEVATELSPEGAGLDRRVPDDEPDTEVGQLATSFNTMLAAVETQFGARLESEQRMRQFLADASHELRTPLTSIRGYAELARMQRAVGENNEDNLDRIEFEGTRMSRLVEDLLILARGDGNGEDRPLRQELIDVAGLIDDAVSGSRAAFPQREIVLGEVAPEAHVVGDPDQLLRVIRNLVNNAAVHTAPERPIRVDGTADADGVTIRVVDGGPGLSAEDAAHVFERFWRADKARTRARGGSGLGMSIVATIVRAHGGSVRFDSTVEHGSTVTVRLPAAQPD</sequence>
<dbReference type="FunFam" id="1.10.287.130:FF:000001">
    <property type="entry name" value="Two-component sensor histidine kinase"/>
    <property type="match status" value="1"/>
</dbReference>
<keyword evidence="11 13" id="KW-0472">Membrane</keyword>
<dbReference type="InterPro" id="IPR003661">
    <property type="entry name" value="HisK_dim/P_dom"/>
</dbReference>
<evidence type="ECO:0000256" key="11">
    <source>
        <dbReference type="ARBA" id="ARBA00023136"/>
    </source>
</evidence>
<dbReference type="InterPro" id="IPR005467">
    <property type="entry name" value="His_kinase_dom"/>
</dbReference>
<feature type="transmembrane region" description="Helical" evidence="13">
    <location>
        <begin position="53"/>
        <end position="76"/>
    </location>
</feature>
<evidence type="ECO:0000256" key="12">
    <source>
        <dbReference type="SAM" id="MobiDB-lite"/>
    </source>
</evidence>
<dbReference type="GO" id="GO:0005509">
    <property type="term" value="F:calcium ion binding"/>
    <property type="evidence" value="ECO:0007669"/>
    <property type="project" value="UniProtKB-ARBA"/>
</dbReference>
<keyword evidence="6" id="KW-0808">Transferase</keyword>
<dbReference type="GO" id="GO:0000155">
    <property type="term" value="F:phosphorelay sensor kinase activity"/>
    <property type="evidence" value="ECO:0007669"/>
    <property type="project" value="InterPro"/>
</dbReference>
<evidence type="ECO:0000256" key="6">
    <source>
        <dbReference type="ARBA" id="ARBA00022679"/>
    </source>
</evidence>
<dbReference type="SMART" id="SM00388">
    <property type="entry name" value="HisKA"/>
    <property type="match status" value="1"/>
</dbReference>
<evidence type="ECO:0000259" key="15">
    <source>
        <dbReference type="PROSITE" id="PS50885"/>
    </source>
</evidence>
<evidence type="ECO:0000256" key="10">
    <source>
        <dbReference type="ARBA" id="ARBA00023012"/>
    </source>
</evidence>
<dbReference type="RefSeq" id="WP_073390554.1">
    <property type="nucleotide sequence ID" value="NZ_FQVU01000003.1"/>
</dbReference>
<feature type="transmembrane region" description="Helical" evidence="13">
    <location>
        <begin position="208"/>
        <end position="231"/>
    </location>
</feature>
<dbReference type="InterPro" id="IPR036890">
    <property type="entry name" value="HATPase_C_sf"/>
</dbReference>
<evidence type="ECO:0000256" key="7">
    <source>
        <dbReference type="ARBA" id="ARBA00022692"/>
    </source>
</evidence>
<comment type="catalytic activity">
    <reaction evidence="1">
        <text>ATP + protein L-histidine = ADP + protein N-phospho-L-histidine.</text>
        <dbReference type="EC" id="2.7.13.3"/>
    </reaction>
</comment>
<dbReference type="InterPro" id="IPR036097">
    <property type="entry name" value="HisK_dim/P_sf"/>
</dbReference>
<dbReference type="SMART" id="SM00304">
    <property type="entry name" value="HAMP"/>
    <property type="match status" value="1"/>
</dbReference>
<dbReference type="SUPFAM" id="SSF47384">
    <property type="entry name" value="Homodimeric domain of signal transducing histidine kinase"/>
    <property type="match status" value="1"/>
</dbReference>
<dbReference type="EMBL" id="FQVU01000003">
    <property type="protein sequence ID" value="SHG63629.1"/>
    <property type="molecule type" value="Genomic_DNA"/>
</dbReference>
<protein>
    <recommendedName>
        <fullName evidence="4">histidine kinase</fullName>
        <ecNumber evidence="4">2.7.13.3</ecNumber>
    </recommendedName>
</protein>
<dbReference type="CDD" id="cd00075">
    <property type="entry name" value="HATPase"/>
    <property type="match status" value="1"/>
</dbReference>
<dbReference type="EC" id="2.7.13.3" evidence="4"/>
<comment type="cofactor">
    <cofactor evidence="2">
        <name>a divalent metal cation</name>
        <dbReference type="ChEBI" id="CHEBI:60240"/>
    </cofactor>
</comment>
<evidence type="ECO:0000256" key="5">
    <source>
        <dbReference type="ARBA" id="ARBA00022553"/>
    </source>
</evidence>
<keyword evidence="8 16" id="KW-0418">Kinase</keyword>
<evidence type="ECO:0000256" key="9">
    <source>
        <dbReference type="ARBA" id="ARBA00022989"/>
    </source>
</evidence>
<accession>A0A1M5LG32</accession>
<dbReference type="CDD" id="cd06225">
    <property type="entry name" value="HAMP"/>
    <property type="match status" value="1"/>
</dbReference>
<evidence type="ECO:0000256" key="3">
    <source>
        <dbReference type="ARBA" id="ARBA00004236"/>
    </source>
</evidence>
<evidence type="ECO:0000313" key="16">
    <source>
        <dbReference type="EMBL" id="SHG63629.1"/>
    </source>
</evidence>
<dbReference type="InterPro" id="IPR004358">
    <property type="entry name" value="Sig_transdc_His_kin-like_C"/>
</dbReference>
<feature type="domain" description="HAMP" evidence="15">
    <location>
        <begin position="232"/>
        <end position="291"/>
    </location>
</feature>
<dbReference type="PROSITE" id="PS50885">
    <property type="entry name" value="HAMP"/>
    <property type="match status" value="1"/>
</dbReference>
<dbReference type="PANTHER" id="PTHR45436">
    <property type="entry name" value="SENSOR HISTIDINE KINASE YKOH"/>
    <property type="match status" value="1"/>
</dbReference>
<keyword evidence="5" id="KW-0597">Phosphoprotein</keyword>
<dbReference type="PANTHER" id="PTHR45436:SF5">
    <property type="entry name" value="SENSOR HISTIDINE KINASE TRCS"/>
    <property type="match status" value="1"/>
</dbReference>
<dbReference type="Pfam" id="PF02518">
    <property type="entry name" value="HATPase_c"/>
    <property type="match status" value="1"/>
</dbReference>
<dbReference type="AlphaFoldDB" id="A0A1M5LG32"/>
<feature type="compositionally biased region" description="Pro residues" evidence="12">
    <location>
        <begin position="12"/>
        <end position="39"/>
    </location>
</feature>
<dbReference type="OrthoDB" id="9786919at2"/>
<feature type="domain" description="Histidine kinase" evidence="14">
    <location>
        <begin position="306"/>
        <end position="523"/>
    </location>
</feature>
<dbReference type="FunFam" id="3.30.565.10:FF:000006">
    <property type="entry name" value="Sensor histidine kinase WalK"/>
    <property type="match status" value="1"/>
</dbReference>
<name>A0A1M5LG32_9ACTN</name>
<evidence type="ECO:0000256" key="4">
    <source>
        <dbReference type="ARBA" id="ARBA00012438"/>
    </source>
</evidence>
<keyword evidence="17" id="KW-1185">Reference proteome</keyword>
<evidence type="ECO:0000256" key="8">
    <source>
        <dbReference type="ARBA" id="ARBA00022777"/>
    </source>
</evidence>
<evidence type="ECO:0000256" key="1">
    <source>
        <dbReference type="ARBA" id="ARBA00000085"/>
    </source>
</evidence>
<dbReference type="InterPro" id="IPR050428">
    <property type="entry name" value="TCS_sensor_his_kinase"/>
</dbReference>
<comment type="subcellular location">
    <subcellularLocation>
        <location evidence="3">Cell membrane</location>
    </subcellularLocation>
</comment>
<dbReference type="GO" id="GO:0005886">
    <property type="term" value="C:plasma membrane"/>
    <property type="evidence" value="ECO:0007669"/>
    <property type="project" value="UniProtKB-SubCell"/>
</dbReference>
<dbReference type="Gene3D" id="3.30.565.10">
    <property type="entry name" value="Histidine kinase-like ATPase, C-terminal domain"/>
    <property type="match status" value="1"/>
</dbReference>
<evidence type="ECO:0000256" key="2">
    <source>
        <dbReference type="ARBA" id="ARBA00001968"/>
    </source>
</evidence>
<keyword evidence="10" id="KW-0902">Two-component regulatory system</keyword>
<organism evidence="16 17">
    <name type="scientific">Jatrophihabitans endophyticus</name>
    <dbReference type="NCBI Taxonomy" id="1206085"/>
    <lineage>
        <taxon>Bacteria</taxon>
        <taxon>Bacillati</taxon>
        <taxon>Actinomycetota</taxon>
        <taxon>Actinomycetes</taxon>
        <taxon>Jatrophihabitantales</taxon>
        <taxon>Jatrophihabitantaceae</taxon>
        <taxon>Jatrophihabitans</taxon>
    </lineage>
</organism>
<dbReference type="SMART" id="SM00387">
    <property type="entry name" value="HATPase_c"/>
    <property type="match status" value="1"/>
</dbReference>
<dbReference type="CDD" id="cd00082">
    <property type="entry name" value="HisKA"/>
    <property type="match status" value="1"/>
</dbReference>
<dbReference type="PROSITE" id="PS50109">
    <property type="entry name" value="HIS_KIN"/>
    <property type="match status" value="1"/>
</dbReference>
<proteinExistence type="predicted"/>
<dbReference type="Proteomes" id="UP000186132">
    <property type="component" value="Unassembled WGS sequence"/>
</dbReference>
<keyword evidence="7 13" id="KW-0812">Transmembrane</keyword>
<gene>
    <name evidence="16" type="ORF">SAMN05443575_2432</name>
</gene>
<evidence type="ECO:0000259" key="14">
    <source>
        <dbReference type="PROSITE" id="PS50109"/>
    </source>
</evidence>
<dbReference type="STRING" id="1206085.SAMN05443575_2432"/>
<feature type="region of interest" description="Disordered" evidence="12">
    <location>
        <begin position="1"/>
        <end position="46"/>
    </location>
</feature>
<dbReference type="PRINTS" id="PR00344">
    <property type="entry name" value="BCTRLSENSOR"/>
</dbReference>
<evidence type="ECO:0000256" key="13">
    <source>
        <dbReference type="SAM" id="Phobius"/>
    </source>
</evidence>
<dbReference type="Pfam" id="PF00512">
    <property type="entry name" value="HisKA"/>
    <property type="match status" value="1"/>
</dbReference>